<feature type="compositionally biased region" description="Basic and acidic residues" evidence="1">
    <location>
        <begin position="378"/>
        <end position="389"/>
    </location>
</feature>
<feature type="compositionally biased region" description="Basic and acidic residues" evidence="1">
    <location>
        <begin position="172"/>
        <end position="181"/>
    </location>
</feature>
<dbReference type="Proteomes" id="UP000275078">
    <property type="component" value="Unassembled WGS sequence"/>
</dbReference>
<feature type="non-terminal residue" evidence="3">
    <location>
        <position position="1"/>
    </location>
</feature>
<gene>
    <name evidence="3" type="ORF">BJ508DRAFT_31545</name>
</gene>
<feature type="compositionally biased region" description="Polar residues" evidence="1">
    <location>
        <begin position="396"/>
        <end position="406"/>
    </location>
</feature>
<name>A0A3N4IIJ8_ASCIM</name>
<dbReference type="PROSITE" id="PS00028">
    <property type="entry name" value="ZINC_FINGER_C2H2_1"/>
    <property type="match status" value="1"/>
</dbReference>
<dbReference type="Gene3D" id="3.30.160.60">
    <property type="entry name" value="Classic Zinc Finger"/>
    <property type="match status" value="1"/>
</dbReference>
<feature type="compositionally biased region" description="Basic residues" evidence="1">
    <location>
        <begin position="328"/>
        <end position="339"/>
    </location>
</feature>
<reference evidence="3 4" key="1">
    <citation type="journal article" date="2018" name="Nat. Ecol. Evol.">
        <title>Pezizomycetes genomes reveal the molecular basis of ectomycorrhizal truffle lifestyle.</title>
        <authorList>
            <person name="Murat C."/>
            <person name="Payen T."/>
            <person name="Noel B."/>
            <person name="Kuo A."/>
            <person name="Morin E."/>
            <person name="Chen J."/>
            <person name="Kohler A."/>
            <person name="Krizsan K."/>
            <person name="Balestrini R."/>
            <person name="Da Silva C."/>
            <person name="Montanini B."/>
            <person name="Hainaut M."/>
            <person name="Levati E."/>
            <person name="Barry K.W."/>
            <person name="Belfiori B."/>
            <person name="Cichocki N."/>
            <person name="Clum A."/>
            <person name="Dockter R.B."/>
            <person name="Fauchery L."/>
            <person name="Guy J."/>
            <person name="Iotti M."/>
            <person name="Le Tacon F."/>
            <person name="Lindquist E.A."/>
            <person name="Lipzen A."/>
            <person name="Malagnac F."/>
            <person name="Mello A."/>
            <person name="Molinier V."/>
            <person name="Miyauchi S."/>
            <person name="Poulain J."/>
            <person name="Riccioni C."/>
            <person name="Rubini A."/>
            <person name="Sitrit Y."/>
            <person name="Splivallo R."/>
            <person name="Traeger S."/>
            <person name="Wang M."/>
            <person name="Zifcakova L."/>
            <person name="Wipf D."/>
            <person name="Zambonelli A."/>
            <person name="Paolocci F."/>
            <person name="Nowrousian M."/>
            <person name="Ottonello S."/>
            <person name="Baldrian P."/>
            <person name="Spatafora J.W."/>
            <person name="Henrissat B."/>
            <person name="Nagy L.G."/>
            <person name="Aury J.M."/>
            <person name="Wincker P."/>
            <person name="Grigoriev I.V."/>
            <person name="Bonfante P."/>
            <person name="Martin F.M."/>
        </authorList>
    </citation>
    <scope>NUCLEOTIDE SEQUENCE [LARGE SCALE GENOMIC DNA]</scope>
    <source>
        <strain evidence="3 4">RN42</strain>
    </source>
</reference>
<organism evidence="3 4">
    <name type="scientific">Ascobolus immersus RN42</name>
    <dbReference type="NCBI Taxonomy" id="1160509"/>
    <lineage>
        <taxon>Eukaryota</taxon>
        <taxon>Fungi</taxon>
        <taxon>Dikarya</taxon>
        <taxon>Ascomycota</taxon>
        <taxon>Pezizomycotina</taxon>
        <taxon>Pezizomycetes</taxon>
        <taxon>Pezizales</taxon>
        <taxon>Ascobolaceae</taxon>
        <taxon>Ascobolus</taxon>
    </lineage>
</organism>
<feature type="compositionally biased region" description="Acidic residues" evidence="1">
    <location>
        <begin position="225"/>
        <end position="239"/>
    </location>
</feature>
<evidence type="ECO:0000259" key="2">
    <source>
        <dbReference type="PROSITE" id="PS00028"/>
    </source>
</evidence>
<evidence type="ECO:0000313" key="4">
    <source>
        <dbReference type="Proteomes" id="UP000275078"/>
    </source>
</evidence>
<feature type="compositionally biased region" description="Acidic residues" evidence="1">
    <location>
        <begin position="249"/>
        <end position="258"/>
    </location>
</feature>
<evidence type="ECO:0000313" key="3">
    <source>
        <dbReference type="EMBL" id="RPA84538.1"/>
    </source>
</evidence>
<proteinExistence type="predicted"/>
<accession>A0A3N4IIJ8</accession>
<dbReference type="InterPro" id="IPR013087">
    <property type="entry name" value="Znf_C2H2_type"/>
</dbReference>
<sequence length="564" mass="63318">MHTANSKPQLDPSAGSITNFEKATSIHIQIHLNTTRSPVCKFRTTMSSTKAVDKPKAEFKLEEAEFDATTFKKYTRMFSPSPSPQPPLQANRPMHNKVTVKSEERLQVDNQSYTTSLKYKKSDEILSIEPSFNMLQAAPNPVVKVKQATPVEYVMSEEDLALEADDPEELEKEYAEDRDRMWQTGRGAGPRPYDTFLPVPRPSTWPRPHDSTRLRHRSSPQECSSSEDPDGLEGLEADPDYGTCHEDAHGEEDCDGDKDDSSDPKVPQTEEEKAAALLAERTCDLCGQILSRKFDMDRHLKDRHLKHCFSCPYCNATFSRQHRFHDHLNPKKPGKNKKCPRPDNFTLPPSTLSVPVGTIQTREDGKVVVFKKPKRRSEKSAKGVEERRGAVKKSKASTNGANSKSTAVNHKQVELAFDKSGNMRSIFPIEPTIIEQQMVPEYPSADAYYPVQYAAMQQPGCLPTTPVQAVVPQPFENQVSWNTNDYAYLDAPTRQLGHIGVWHQPPVMAIQVPPTPTTPQTTFAQGLYDAYGQPIPVQVSGYYQSSAPFTGTPMQGMDYSHQHW</sequence>
<feature type="region of interest" description="Disordered" evidence="1">
    <location>
        <begin position="157"/>
        <end position="271"/>
    </location>
</feature>
<evidence type="ECO:0000256" key="1">
    <source>
        <dbReference type="SAM" id="MobiDB-lite"/>
    </source>
</evidence>
<protein>
    <recommendedName>
        <fullName evidence="2">C2H2-type domain-containing protein</fullName>
    </recommendedName>
</protein>
<dbReference type="AlphaFoldDB" id="A0A3N4IIJ8"/>
<dbReference type="OrthoDB" id="9998363at2759"/>
<feature type="region of interest" description="Disordered" evidence="1">
    <location>
        <begin position="372"/>
        <end position="406"/>
    </location>
</feature>
<dbReference type="SMART" id="SM00355">
    <property type="entry name" value="ZnF_C2H2"/>
    <property type="match status" value="2"/>
</dbReference>
<keyword evidence="4" id="KW-1185">Reference proteome</keyword>
<feature type="domain" description="C2H2-type" evidence="2">
    <location>
        <begin position="283"/>
        <end position="304"/>
    </location>
</feature>
<feature type="compositionally biased region" description="Acidic residues" evidence="1">
    <location>
        <begin position="157"/>
        <end position="171"/>
    </location>
</feature>
<feature type="compositionally biased region" description="Basic and acidic residues" evidence="1">
    <location>
        <begin position="259"/>
        <end position="271"/>
    </location>
</feature>
<dbReference type="EMBL" id="ML119658">
    <property type="protein sequence ID" value="RPA84538.1"/>
    <property type="molecule type" value="Genomic_DNA"/>
</dbReference>
<feature type="region of interest" description="Disordered" evidence="1">
    <location>
        <begin position="328"/>
        <end position="356"/>
    </location>
</feature>